<feature type="compositionally biased region" description="Low complexity" evidence="1">
    <location>
        <begin position="219"/>
        <end position="230"/>
    </location>
</feature>
<dbReference type="EMBL" id="UZAH01035547">
    <property type="protein sequence ID" value="VDP41404.1"/>
    <property type="molecule type" value="Genomic_DNA"/>
</dbReference>
<evidence type="ECO:0000256" key="1">
    <source>
        <dbReference type="SAM" id="MobiDB-lite"/>
    </source>
</evidence>
<dbReference type="InterPro" id="IPR004843">
    <property type="entry name" value="Calcineurin-like_PHP"/>
</dbReference>
<feature type="region of interest" description="Disordered" evidence="1">
    <location>
        <begin position="153"/>
        <end position="464"/>
    </location>
</feature>
<dbReference type="SUPFAM" id="SSF56300">
    <property type="entry name" value="Metallo-dependent phosphatases"/>
    <property type="match status" value="1"/>
</dbReference>
<keyword evidence="4" id="KW-1185">Reference proteome</keyword>
<evidence type="ECO:0000313" key="3">
    <source>
        <dbReference type="EMBL" id="VDP41404.1"/>
    </source>
</evidence>
<dbReference type="WBParaSite" id="HPBE_0002385101-mRNA-1">
    <property type="protein sequence ID" value="HPBE_0002385101-mRNA-1"/>
    <property type="gene ID" value="HPBE_0002385101"/>
</dbReference>
<reference evidence="3 4" key="1">
    <citation type="submission" date="2018-11" db="EMBL/GenBank/DDBJ databases">
        <authorList>
            <consortium name="Pathogen Informatics"/>
        </authorList>
    </citation>
    <scope>NUCLEOTIDE SEQUENCE [LARGE SCALE GENOMIC DNA]</scope>
</reference>
<name>A0A183GMD1_HELPZ</name>
<dbReference type="Pfam" id="PF00149">
    <property type="entry name" value="Metallophos"/>
    <property type="match status" value="1"/>
</dbReference>
<dbReference type="GO" id="GO:0005737">
    <property type="term" value="C:cytoplasm"/>
    <property type="evidence" value="ECO:0007669"/>
    <property type="project" value="TreeGrafter"/>
</dbReference>
<dbReference type="GO" id="GO:0004722">
    <property type="term" value="F:protein serine/threonine phosphatase activity"/>
    <property type="evidence" value="ECO:0007669"/>
    <property type="project" value="TreeGrafter"/>
</dbReference>
<feature type="compositionally biased region" description="Low complexity" evidence="1">
    <location>
        <begin position="341"/>
        <end position="355"/>
    </location>
</feature>
<feature type="compositionally biased region" description="Polar residues" evidence="1">
    <location>
        <begin position="249"/>
        <end position="270"/>
    </location>
</feature>
<evidence type="ECO:0000313" key="5">
    <source>
        <dbReference type="WBParaSite" id="HPBE_0002385101-mRNA-1"/>
    </source>
</evidence>
<dbReference type="AlphaFoldDB" id="A0A183GMD1"/>
<dbReference type="Gene3D" id="3.60.21.10">
    <property type="match status" value="1"/>
</dbReference>
<organism evidence="4 5">
    <name type="scientific">Heligmosomoides polygyrus</name>
    <name type="common">Parasitic roundworm</name>
    <dbReference type="NCBI Taxonomy" id="6339"/>
    <lineage>
        <taxon>Eukaryota</taxon>
        <taxon>Metazoa</taxon>
        <taxon>Ecdysozoa</taxon>
        <taxon>Nematoda</taxon>
        <taxon>Chromadorea</taxon>
        <taxon>Rhabditida</taxon>
        <taxon>Rhabditina</taxon>
        <taxon>Rhabditomorpha</taxon>
        <taxon>Strongyloidea</taxon>
        <taxon>Heligmosomidae</taxon>
        <taxon>Heligmosomoides</taxon>
    </lineage>
</organism>
<dbReference type="InterPro" id="IPR006186">
    <property type="entry name" value="Ser/Thr-sp_prot-phosphatase"/>
</dbReference>
<accession>A0A183GMD1</accession>
<dbReference type="GO" id="GO:0005634">
    <property type="term" value="C:nucleus"/>
    <property type="evidence" value="ECO:0007669"/>
    <property type="project" value="TreeGrafter"/>
</dbReference>
<dbReference type="SMART" id="SM00156">
    <property type="entry name" value="PP2Ac"/>
    <property type="match status" value="1"/>
</dbReference>
<feature type="compositionally biased region" description="Polar residues" evidence="1">
    <location>
        <begin position="357"/>
        <end position="372"/>
    </location>
</feature>
<dbReference type="InterPro" id="IPR050341">
    <property type="entry name" value="PP1_catalytic_subunit"/>
</dbReference>
<accession>A0A3P8EA39</accession>
<feature type="domain" description="Serine/threonine specific protein phosphatases" evidence="2">
    <location>
        <begin position="1"/>
        <end position="133"/>
    </location>
</feature>
<dbReference type="PRINTS" id="PR00114">
    <property type="entry name" value="STPHPHTASE"/>
</dbReference>
<protein>
    <submittedName>
        <fullName evidence="5">SER_THR_PHOSPHATASE domain-containing protein</fullName>
    </submittedName>
</protein>
<sequence>MHGGISPEIQNWDSLVTLQKPKSPRACDEGVAVDLMWSDPSSDACTGFQFNAIRATSYIFGGDTVSNLCELLDISMVVRAHEVVRGGHQFLFDRKLVTVFSAPNYCGTDGNAASIMKVSRRLELSFITLKPRLDTNRLNEEKRQLLEKMMADTNANAKSPDPCARIPKSAKVSNNDDWSLIGPQSSTSSDLKGDPQRKSNLLALVDNEEPLVPPPPLPKSTSSTKMPTKPAESKISPPKEAAKKEENTNHQSPSITKPTSSPAPHQVQSPSRKRDITPAPPIASRNAQAPSFKTPPKDTDAAKKTVSSPQSSAMNTARPNTPKPISLLPASVKPEVVAQRSSSASTVAKTASIASPQKKTPNETSTSHSSSLVEKPPQPLVVRSKRQSPVVKEAGVGTSDSNSSLKNSESLSGVNPKPRSVEEAAKAAIAATTTPTPAPPKSPNQIISATEEALRNSNPAEPKK</sequence>
<gene>
    <name evidence="3" type="ORF">HPBE_LOCUS23850</name>
</gene>
<dbReference type="PANTHER" id="PTHR11668:SF285">
    <property type="entry name" value="SERINE_THREONINE-PROTEIN PHOSPHATASE-RELATED"/>
    <property type="match status" value="1"/>
</dbReference>
<proteinExistence type="predicted"/>
<evidence type="ECO:0000259" key="2">
    <source>
        <dbReference type="SMART" id="SM00156"/>
    </source>
</evidence>
<feature type="compositionally biased region" description="Polar residues" evidence="1">
    <location>
        <begin position="305"/>
        <end position="319"/>
    </location>
</feature>
<dbReference type="OrthoDB" id="1930084at2759"/>
<feature type="compositionally biased region" description="Polar residues" evidence="1">
    <location>
        <begin position="455"/>
        <end position="464"/>
    </location>
</feature>
<feature type="compositionally biased region" description="Polar residues" evidence="1">
    <location>
        <begin position="171"/>
        <end position="190"/>
    </location>
</feature>
<dbReference type="PANTHER" id="PTHR11668">
    <property type="entry name" value="SERINE/THREONINE PROTEIN PHOSPHATASE"/>
    <property type="match status" value="1"/>
</dbReference>
<dbReference type="InterPro" id="IPR029052">
    <property type="entry name" value="Metallo-depent_PP-like"/>
</dbReference>
<feature type="compositionally biased region" description="Low complexity" evidence="1">
    <location>
        <begin position="426"/>
        <end position="435"/>
    </location>
</feature>
<reference evidence="5" key="2">
    <citation type="submission" date="2019-09" db="UniProtKB">
        <authorList>
            <consortium name="WormBaseParasite"/>
        </authorList>
    </citation>
    <scope>IDENTIFICATION</scope>
</reference>
<evidence type="ECO:0000313" key="4">
    <source>
        <dbReference type="Proteomes" id="UP000050761"/>
    </source>
</evidence>
<feature type="compositionally biased region" description="Low complexity" evidence="1">
    <location>
        <begin position="399"/>
        <end position="412"/>
    </location>
</feature>
<dbReference type="Proteomes" id="UP000050761">
    <property type="component" value="Unassembled WGS sequence"/>
</dbReference>